<proteinExistence type="predicted"/>
<dbReference type="SUPFAM" id="SSF51004">
    <property type="entry name" value="C-terminal (heme d1) domain of cytochrome cd1-nitrite reductase"/>
    <property type="match status" value="1"/>
</dbReference>
<accession>A0A051U8N0</accession>
<evidence type="ECO:0000313" key="2">
    <source>
        <dbReference type="Proteomes" id="UP000025947"/>
    </source>
</evidence>
<dbReference type="Proteomes" id="UP000025947">
    <property type="component" value="Unassembled WGS sequence"/>
</dbReference>
<dbReference type="AlphaFoldDB" id="A0A051U8N0"/>
<dbReference type="PATRIC" id="fig|1324261.3.peg.1579"/>
<dbReference type="EMBL" id="JLXW01000004">
    <property type="protein sequence ID" value="KBZ65547.1"/>
    <property type="molecule type" value="Genomic_DNA"/>
</dbReference>
<protein>
    <recommendedName>
        <fullName evidence="3">Phytase-like domain-containing protein</fullName>
    </recommendedName>
</protein>
<dbReference type="RefSeq" id="WP_044484340.1">
    <property type="nucleotide sequence ID" value="NZ_KK328284.1"/>
</dbReference>
<comment type="caution">
    <text evidence="1">The sequence shown here is derived from an EMBL/GenBank/DDBJ whole genome shotgun (WGS) entry which is preliminary data.</text>
</comment>
<dbReference type="InterPro" id="IPR011048">
    <property type="entry name" value="Haem_d1_sf"/>
</dbReference>
<name>A0A051U8N0_9MYCO</name>
<sequence>MGAGTGPRAGQRTRALLRYGVIGAIAAAAITTGCSHPGASLESAPDVELWRAGVTLHEPVWSYRTHALVALTDDHRLAEVTAGDRGGDAKTKFSAPIATGRNLQISRKDEGDVFVPQPDRGRVAVVDLQSLRQVDDFDAGPAPAYLSEDSGLRMLLALSSDGTAVTPVDQYGYHKLPTAVSGASADTIDGANRGRELDYHLFGASGIRHFQGTSSPAPQRGSLDFDVAVSAGDGTAVTRSYVAGHDDATLHAIDSRRGGKGLEELASARLPSPIRELGTDDTRIYAATDHELVTLEAASFTGFPDGRIHVLRTIDYRSGLPPDARAAELSGMAVGPHRVYLTFAHAPYVVSIAKPRL</sequence>
<dbReference type="HOGENOM" id="CLU_896660_0_0_11"/>
<keyword evidence="2" id="KW-1185">Reference proteome</keyword>
<evidence type="ECO:0000313" key="1">
    <source>
        <dbReference type="EMBL" id="KBZ65547.1"/>
    </source>
</evidence>
<evidence type="ECO:0008006" key="3">
    <source>
        <dbReference type="Google" id="ProtNLM"/>
    </source>
</evidence>
<reference evidence="1 2" key="1">
    <citation type="submission" date="2014-04" db="EMBL/GenBank/DDBJ databases">
        <title>The Genome Sequence of Mycobacterium tuberculosis TKK-01-0051.</title>
        <authorList>
            <consortium name="The Broad Institute Genomics Platform"/>
            <consortium name="The Broad Institute Genome Sequencing Center for Infectious Disease"/>
            <person name="Earl A.M."/>
            <person name="Cohen K."/>
            <person name="Pym A."/>
            <person name="Bishai W."/>
            <person name="Maharaj K."/>
            <person name="Desjardins C."/>
            <person name="Abeel T."/>
            <person name="Young S."/>
            <person name="Zeng Q."/>
            <person name="Gargeya S."/>
            <person name="Abouelleil A."/>
            <person name="Alvarado L."/>
            <person name="Chapman S.B."/>
            <person name="Gainer-Dewar J."/>
            <person name="Goldberg J."/>
            <person name="Griggs A."/>
            <person name="Gujja S."/>
            <person name="Hansen M."/>
            <person name="Howarth C."/>
            <person name="Imamovic A."/>
            <person name="Larimer J."/>
            <person name="Murphy C."/>
            <person name="Naylor J."/>
            <person name="Pearson M."/>
            <person name="Poon T.W."/>
            <person name="Priest M."/>
            <person name="Roberts A."/>
            <person name="Saif S."/>
            <person name="Shea T."/>
            <person name="Sykes S."/>
            <person name="Wortman J."/>
            <person name="Nusbaum C."/>
            <person name="Birren B."/>
        </authorList>
    </citation>
    <scope>NUCLEOTIDE SEQUENCE [LARGE SCALE GENOMIC DNA]</scope>
    <source>
        <strain evidence="1 2">TKK-01-0051</strain>
    </source>
</reference>
<organism evidence="1 2">
    <name type="scientific">Mycobacterium [tuberculosis] TKK-01-0051</name>
    <dbReference type="NCBI Taxonomy" id="1324261"/>
    <lineage>
        <taxon>Bacteria</taxon>
        <taxon>Bacillati</taxon>
        <taxon>Actinomycetota</taxon>
        <taxon>Actinomycetes</taxon>
        <taxon>Mycobacteriales</taxon>
        <taxon>Mycobacteriaceae</taxon>
        <taxon>Mycobacterium</taxon>
        <taxon>Mycobacterium avium complex (MAC)</taxon>
    </lineage>
</organism>
<gene>
    <name evidence="1" type="ORF">K875_01565</name>
</gene>